<dbReference type="GO" id="GO:0010571">
    <property type="term" value="P:positive regulation of nuclear cell cycle DNA replication"/>
    <property type="evidence" value="ECO:0007669"/>
    <property type="project" value="TreeGrafter"/>
</dbReference>
<dbReference type="PhylomeDB" id="B8LYM4"/>
<evidence type="ECO:0000313" key="8">
    <source>
        <dbReference type="Proteomes" id="UP000001745"/>
    </source>
</evidence>
<dbReference type="PROSITE" id="PS51265">
    <property type="entry name" value="ZF_DBF4"/>
    <property type="match status" value="1"/>
</dbReference>
<dbReference type="OrthoDB" id="21380at2759"/>
<dbReference type="GO" id="GO:0008270">
    <property type="term" value="F:zinc ion binding"/>
    <property type="evidence" value="ECO:0007669"/>
    <property type="project" value="UniProtKB-KW"/>
</dbReference>
<dbReference type="GO" id="GO:1901987">
    <property type="term" value="P:regulation of cell cycle phase transition"/>
    <property type="evidence" value="ECO:0007669"/>
    <property type="project" value="TreeGrafter"/>
</dbReference>
<dbReference type="STRING" id="441959.B8LYM4"/>
<feature type="compositionally biased region" description="Basic and acidic residues" evidence="5">
    <location>
        <begin position="372"/>
        <end position="409"/>
    </location>
</feature>
<dbReference type="PANTHER" id="PTHR15375">
    <property type="entry name" value="ACTIVATOR OF S-PHASE KINASE-RELATED"/>
    <property type="match status" value="1"/>
</dbReference>
<dbReference type="InterPro" id="IPR013939">
    <property type="entry name" value="Regulatory_Dfp1/Him1"/>
</dbReference>
<evidence type="ECO:0000256" key="5">
    <source>
        <dbReference type="SAM" id="MobiDB-lite"/>
    </source>
</evidence>
<feature type="region of interest" description="Disordered" evidence="5">
    <location>
        <begin position="68"/>
        <end position="88"/>
    </location>
</feature>
<feature type="compositionally biased region" description="Polar residues" evidence="5">
    <location>
        <begin position="530"/>
        <end position="539"/>
    </location>
</feature>
<sequence>MAAIFVPPSPQTSFAMSSRRPPLANVPNAANSPHRSSNTAALKRARTGSEMGSRIDLLFGQPPAKKQFVEREDHATGSPSKPRSMAAPQMSAESRMFTRRGNASLTPFEKKLMAVREQKDGASQATRNSRYERASAEKLDNIRQWQRHYRKAFPSFVFYFDSLPADVRNRSLREVLALGAKEERFFSRTVTHVVTSRPIPDVDIPTPTETQNEQTSIEGPIQTVNPVLLERNDNRRDHGNNTDVLYRARQMGMKIWAIEKLQRMLAAIHEPDTSAAYTGGRAGSLSVKGRGETELSQVLRNERLHGPADRDPTQLMKDLVYFRGPFIYVHDMDEKTRPVMVREYPRVAVKEQGLWPQFRSAQIGKCPFIQEEPTKKELARMKEEKRRKQQQREQERTAAKEEVIKREDVPETQNQEQPVKQEADDLTAQVKLEEEDTAPLGPSDDLRPLSVRPAPPRVKSENHSVKPIGKIAAWPMLREPAASGVQPSNITSAIRSQMVSSTAAAPGAKAGLSKEVHELKRKVLEKSNGSMITSANPSSHRPMDAPTNMKLASGASAGAKRPREKMSNIHEEDTTQSEDNGNNNISQNTDCKGTLQKKVVKEKQRDPKPGYCENCRDKFDDFDEHTMTRKHRKFATTLSNWTELDALLSKLERPLKHAY</sequence>
<dbReference type="Pfam" id="PF08630">
    <property type="entry name" value="Dfp1_Him1_M"/>
    <property type="match status" value="1"/>
</dbReference>
<dbReference type="Gene3D" id="6.10.250.3410">
    <property type="entry name" value="DBF zinc finger"/>
    <property type="match status" value="1"/>
</dbReference>
<dbReference type="PANTHER" id="PTHR15375:SF26">
    <property type="entry name" value="PROTEIN CHIFFON"/>
    <property type="match status" value="1"/>
</dbReference>
<keyword evidence="1" id="KW-0479">Metal-binding</keyword>
<keyword evidence="2 4" id="KW-0863">Zinc-finger</keyword>
<organism evidence="7 8">
    <name type="scientific">Talaromyces stipitatus (strain ATCC 10500 / CBS 375.48 / QM 6759 / NRRL 1006)</name>
    <name type="common">Penicillium stipitatum</name>
    <dbReference type="NCBI Taxonomy" id="441959"/>
    <lineage>
        <taxon>Eukaryota</taxon>
        <taxon>Fungi</taxon>
        <taxon>Dikarya</taxon>
        <taxon>Ascomycota</taxon>
        <taxon>Pezizomycotina</taxon>
        <taxon>Eurotiomycetes</taxon>
        <taxon>Eurotiomycetidae</taxon>
        <taxon>Eurotiales</taxon>
        <taxon>Trichocomaceae</taxon>
        <taxon>Talaromyces</taxon>
        <taxon>Talaromyces sect. Talaromyces</taxon>
    </lineage>
</organism>
<dbReference type="InterPro" id="IPR038545">
    <property type="entry name" value="Znf_DBF_sf"/>
</dbReference>
<evidence type="ECO:0000259" key="6">
    <source>
        <dbReference type="PROSITE" id="PS51265"/>
    </source>
</evidence>
<dbReference type="InParanoid" id="B8LYM4"/>
<proteinExistence type="predicted"/>
<dbReference type="RefSeq" id="XP_002340769.1">
    <property type="nucleotide sequence ID" value="XM_002340728.1"/>
</dbReference>
<dbReference type="InterPro" id="IPR055116">
    <property type="entry name" value="DBF4_BRCT"/>
</dbReference>
<dbReference type="Pfam" id="PF22437">
    <property type="entry name" value="DBF4_BRCT"/>
    <property type="match status" value="1"/>
</dbReference>
<dbReference type="InterPro" id="IPR051590">
    <property type="entry name" value="Replication_Regulatory_Kinase"/>
</dbReference>
<dbReference type="FunFam" id="6.10.250.3410:FF:000001">
    <property type="entry name" value="Protein DBF4 homolog A"/>
    <property type="match status" value="1"/>
</dbReference>
<protein>
    <submittedName>
        <fullName evidence="7">G1/S regulator NimO, putative</fullName>
    </submittedName>
</protein>
<feature type="compositionally biased region" description="Basic and acidic residues" evidence="5">
    <location>
        <begin position="564"/>
        <end position="573"/>
    </location>
</feature>
<dbReference type="eggNOG" id="KOG4139">
    <property type="taxonomic scope" value="Eukaryota"/>
</dbReference>
<dbReference type="GeneID" id="8101209"/>
<evidence type="ECO:0000313" key="7">
    <source>
        <dbReference type="EMBL" id="EED23382.1"/>
    </source>
</evidence>
<dbReference type="VEuPathDB" id="FungiDB:TSTA_068090"/>
<dbReference type="GO" id="GO:0043539">
    <property type="term" value="F:protein serine/threonine kinase activator activity"/>
    <property type="evidence" value="ECO:0007669"/>
    <property type="project" value="TreeGrafter"/>
</dbReference>
<dbReference type="SMART" id="SM00586">
    <property type="entry name" value="ZnF_DBF"/>
    <property type="match status" value="1"/>
</dbReference>
<dbReference type="GO" id="GO:0031431">
    <property type="term" value="C:Dbf4-dependent protein kinase complex"/>
    <property type="evidence" value="ECO:0007669"/>
    <property type="project" value="TreeGrafter"/>
</dbReference>
<feature type="region of interest" description="Disordered" evidence="5">
    <location>
        <begin position="372"/>
        <end position="464"/>
    </location>
</feature>
<evidence type="ECO:0000256" key="3">
    <source>
        <dbReference type="ARBA" id="ARBA00022833"/>
    </source>
</evidence>
<dbReference type="AlphaFoldDB" id="B8LYM4"/>
<dbReference type="InterPro" id="IPR036420">
    <property type="entry name" value="BRCT_dom_sf"/>
</dbReference>
<keyword evidence="3" id="KW-0862">Zinc</keyword>
<gene>
    <name evidence="7" type="ORF">TSTA_068090</name>
</gene>
<dbReference type="FunCoup" id="B8LYM4">
    <property type="interactions" value="136"/>
</dbReference>
<name>B8LYM4_TALSN</name>
<dbReference type="CDD" id="cd00027">
    <property type="entry name" value="BRCT"/>
    <property type="match status" value="1"/>
</dbReference>
<dbReference type="OMA" id="GMKIWAI"/>
<feature type="region of interest" description="Disordered" evidence="5">
    <location>
        <begin position="530"/>
        <end position="591"/>
    </location>
</feature>
<accession>B8LYM4</accession>
<evidence type="ECO:0000256" key="4">
    <source>
        <dbReference type="PROSITE-ProRule" id="PRU00600"/>
    </source>
</evidence>
<keyword evidence="8" id="KW-1185">Reference proteome</keyword>
<dbReference type="InterPro" id="IPR006572">
    <property type="entry name" value="Znf_DBF"/>
</dbReference>
<dbReference type="GO" id="GO:0003676">
    <property type="term" value="F:nucleic acid binding"/>
    <property type="evidence" value="ECO:0007669"/>
    <property type="project" value="InterPro"/>
</dbReference>
<dbReference type="Proteomes" id="UP000001745">
    <property type="component" value="Unassembled WGS sequence"/>
</dbReference>
<evidence type="ECO:0000256" key="1">
    <source>
        <dbReference type="ARBA" id="ARBA00022723"/>
    </source>
</evidence>
<feature type="domain" description="DBF4-type" evidence="6">
    <location>
        <begin position="605"/>
        <end position="654"/>
    </location>
</feature>
<dbReference type="Gene3D" id="3.40.50.10190">
    <property type="entry name" value="BRCT domain"/>
    <property type="match status" value="2"/>
</dbReference>
<evidence type="ECO:0000256" key="2">
    <source>
        <dbReference type="ARBA" id="ARBA00022771"/>
    </source>
</evidence>
<feature type="compositionally biased region" description="Polar residues" evidence="5">
    <location>
        <begin position="577"/>
        <end position="591"/>
    </location>
</feature>
<dbReference type="EMBL" id="EQ962652">
    <property type="protein sequence ID" value="EED23382.1"/>
    <property type="molecule type" value="Genomic_DNA"/>
</dbReference>
<feature type="region of interest" description="Disordered" evidence="5">
    <location>
        <begin position="1"/>
        <end position="54"/>
    </location>
</feature>
<dbReference type="Pfam" id="PF07535">
    <property type="entry name" value="zf-DBF"/>
    <property type="match status" value="1"/>
</dbReference>
<reference evidence="8" key="1">
    <citation type="journal article" date="2015" name="Genome Announc.">
        <title>Genome sequence of the AIDS-associated pathogen Penicillium marneffei (ATCC18224) and its near taxonomic relative Talaromyces stipitatus (ATCC10500).</title>
        <authorList>
            <person name="Nierman W.C."/>
            <person name="Fedorova-Abrams N.D."/>
            <person name="Andrianopoulos A."/>
        </authorList>
    </citation>
    <scope>NUCLEOTIDE SEQUENCE [LARGE SCALE GENOMIC DNA]</scope>
    <source>
        <strain evidence="8">ATCC 10500 / CBS 375.48 / QM 6759 / NRRL 1006</strain>
    </source>
</reference>
<dbReference type="HOGENOM" id="CLU_017715_0_0_1"/>
<feature type="compositionally biased region" description="Polar residues" evidence="5">
    <location>
        <begin position="28"/>
        <end position="40"/>
    </location>
</feature>